<sequence length="210" mass="24084">MQATSAGTQADLPAPRALIVYAHPQHQHSYGNRELLAAVQGLEQVTVHDLYEEYPDFHIDVAREQALLLAHDLIIFQFPLYWYSAPALLKEWQDRVFDFGFAYGQNVQQEQQSQALAGKALWLVITAGGPVNSFRDEGINRRPLNDYLLPFEQSAALCDMRYLEPFAVYRIRKLTKPYLQERAEEYRAALLQHLRDLDAPHPHPQENADA</sequence>
<protein>
    <submittedName>
        <fullName evidence="3">NAD(P)H-dependent oxidoreductase</fullName>
    </submittedName>
</protein>
<dbReference type="InterPro" id="IPR029039">
    <property type="entry name" value="Flavoprotein-like_sf"/>
</dbReference>
<accession>A0A9X3ARC0</accession>
<dbReference type="GO" id="GO:0003955">
    <property type="term" value="F:NAD(P)H dehydrogenase (quinone) activity"/>
    <property type="evidence" value="ECO:0007669"/>
    <property type="project" value="TreeGrafter"/>
</dbReference>
<dbReference type="InterPro" id="IPR046980">
    <property type="entry name" value="KefG/KefF"/>
</dbReference>
<keyword evidence="4" id="KW-1185">Reference proteome</keyword>
<dbReference type="AlphaFoldDB" id="A0A9X3ARC0"/>
<proteinExistence type="predicted"/>
<name>A0A9X3ARC0_9GAMM</name>
<comment type="caution">
    <text evidence="3">The sequence shown here is derived from an EMBL/GenBank/DDBJ whole genome shotgun (WGS) entry which is preliminary data.</text>
</comment>
<dbReference type="GO" id="GO:0010181">
    <property type="term" value="F:FMN binding"/>
    <property type="evidence" value="ECO:0007669"/>
    <property type="project" value="TreeGrafter"/>
</dbReference>
<dbReference type="SUPFAM" id="SSF52218">
    <property type="entry name" value="Flavoproteins"/>
    <property type="match status" value="1"/>
</dbReference>
<gene>
    <name evidence="3" type="ORF">NYR02_01090</name>
</gene>
<dbReference type="GO" id="GO:0009055">
    <property type="term" value="F:electron transfer activity"/>
    <property type="evidence" value="ECO:0007669"/>
    <property type="project" value="TreeGrafter"/>
</dbReference>
<organism evidence="3 4">
    <name type="scientific">Thalassolituus pacificus</name>
    <dbReference type="NCBI Taxonomy" id="2975440"/>
    <lineage>
        <taxon>Bacteria</taxon>
        <taxon>Pseudomonadati</taxon>
        <taxon>Pseudomonadota</taxon>
        <taxon>Gammaproteobacteria</taxon>
        <taxon>Oceanospirillales</taxon>
        <taxon>Oceanospirillaceae</taxon>
        <taxon>Thalassolituus</taxon>
    </lineage>
</organism>
<dbReference type="InterPro" id="IPR003680">
    <property type="entry name" value="Flavodoxin_fold"/>
</dbReference>
<evidence type="ECO:0000313" key="3">
    <source>
        <dbReference type="EMBL" id="MCT7357618.1"/>
    </source>
</evidence>
<dbReference type="Proteomes" id="UP001147830">
    <property type="component" value="Unassembled WGS sequence"/>
</dbReference>
<dbReference type="EMBL" id="JAOANI010000002">
    <property type="protein sequence ID" value="MCT7357618.1"/>
    <property type="molecule type" value="Genomic_DNA"/>
</dbReference>
<dbReference type="Gene3D" id="3.40.50.360">
    <property type="match status" value="1"/>
</dbReference>
<feature type="domain" description="Flavodoxin-like fold" evidence="2">
    <location>
        <begin position="16"/>
        <end position="188"/>
    </location>
</feature>
<evidence type="ECO:0000313" key="4">
    <source>
        <dbReference type="Proteomes" id="UP001147830"/>
    </source>
</evidence>
<dbReference type="PANTHER" id="PTHR47307:SF1">
    <property type="entry name" value="GLUTATHIONE-REGULATED POTASSIUM-EFFLUX SYSTEM ANCILLARY PROTEIN KEFG"/>
    <property type="match status" value="1"/>
</dbReference>
<dbReference type="RefSeq" id="WP_260974550.1">
    <property type="nucleotide sequence ID" value="NZ_JAOANI010000002.1"/>
</dbReference>
<dbReference type="PANTHER" id="PTHR47307">
    <property type="entry name" value="GLUTATHIONE-REGULATED POTASSIUM-EFFLUX SYSTEM ANCILLARY PROTEIN KEFG"/>
    <property type="match status" value="1"/>
</dbReference>
<reference evidence="3" key="1">
    <citation type="journal article" date="2022" name="Front. Microbiol.">
        <title>Genome-based taxonomic rearrangement of Oceanobacter-related bacteria including the description of Thalassolituus hydrocarbonoclasticus sp. nov. and Thalassolituus pacificus sp. nov. and emended description of the genus Thalassolituus.</title>
        <authorList>
            <person name="Dong C."/>
            <person name="Wei L."/>
            <person name="Wang J."/>
            <person name="Lai Q."/>
            <person name="Huang Z."/>
            <person name="Shao Z."/>
        </authorList>
    </citation>
    <scope>NUCLEOTIDE SEQUENCE</scope>
    <source>
        <strain evidence="3">59MF3M-4</strain>
    </source>
</reference>
<evidence type="ECO:0000256" key="1">
    <source>
        <dbReference type="ARBA" id="ARBA00023002"/>
    </source>
</evidence>
<reference evidence="3" key="2">
    <citation type="submission" date="2022-08" db="EMBL/GenBank/DDBJ databases">
        <authorList>
            <person name="Dong C."/>
        </authorList>
    </citation>
    <scope>NUCLEOTIDE SEQUENCE</scope>
    <source>
        <strain evidence="3">59MF3M-4</strain>
    </source>
</reference>
<keyword evidence="1" id="KW-0560">Oxidoreductase</keyword>
<evidence type="ECO:0000259" key="2">
    <source>
        <dbReference type="Pfam" id="PF02525"/>
    </source>
</evidence>
<dbReference type="Pfam" id="PF02525">
    <property type="entry name" value="Flavodoxin_2"/>
    <property type="match status" value="1"/>
</dbReference>